<dbReference type="EMBL" id="PTPX01000001">
    <property type="protein sequence ID" value="RAL19938.1"/>
    <property type="molecule type" value="Genomic_DNA"/>
</dbReference>
<keyword evidence="3" id="KW-1185">Reference proteome</keyword>
<dbReference type="PANTHER" id="PTHR33360:SF2">
    <property type="entry name" value="TRANSPOSASE FOR INSERTION SEQUENCE ELEMENT IS200"/>
    <property type="match status" value="1"/>
</dbReference>
<sequence length="151" mass="18064">MSYTRAIYHIIFRTKSGVPAITENYEEILYTFIWKFIKERKSVLYRINGMPDHIHLLVDLHPKIAVADFVQQLKNATHLLLERHKEEFPFFTAWAVGYCALTYSERDKIQIINYIKNQKTHHKTQNFLNEVKCLMIDNGIEINEKFFERDI</sequence>
<dbReference type="InterPro" id="IPR036515">
    <property type="entry name" value="Transposase_17_sf"/>
</dbReference>
<dbReference type="SUPFAM" id="SSF143422">
    <property type="entry name" value="Transposase IS200-like"/>
    <property type="match status" value="1"/>
</dbReference>
<organism evidence="2 3">
    <name type="scientific">Glaesserella australis</name>
    <dbReference type="NCBI Taxonomy" id="2094024"/>
    <lineage>
        <taxon>Bacteria</taxon>
        <taxon>Pseudomonadati</taxon>
        <taxon>Pseudomonadota</taxon>
        <taxon>Gammaproteobacteria</taxon>
        <taxon>Pasteurellales</taxon>
        <taxon>Pasteurellaceae</taxon>
        <taxon>Glaesserella</taxon>
    </lineage>
</organism>
<comment type="caution">
    <text evidence="2">The sequence shown here is derived from an EMBL/GenBank/DDBJ whole genome shotgun (WGS) entry which is preliminary data.</text>
</comment>
<gene>
    <name evidence="2" type="ORF">C5N92_00780</name>
</gene>
<dbReference type="AlphaFoldDB" id="A0A328BZZ5"/>
<dbReference type="GO" id="GO:0003677">
    <property type="term" value="F:DNA binding"/>
    <property type="evidence" value="ECO:0007669"/>
    <property type="project" value="InterPro"/>
</dbReference>
<feature type="domain" description="Transposase IS200-like" evidence="1">
    <location>
        <begin position="3"/>
        <end position="118"/>
    </location>
</feature>
<evidence type="ECO:0000313" key="3">
    <source>
        <dbReference type="Proteomes" id="UP000248689"/>
    </source>
</evidence>
<dbReference type="PANTHER" id="PTHR33360">
    <property type="entry name" value="TRANSPOSASE FOR INSERTION SEQUENCE ELEMENT IS200"/>
    <property type="match status" value="1"/>
</dbReference>
<dbReference type="Pfam" id="PF01797">
    <property type="entry name" value="Y1_Tnp"/>
    <property type="match status" value="1"/>
</dbReference>
<evidence type="ECO:0000259" key="1">
    <source>
        <dbReference type="SMART" id="SM01321"/>
    </source>
</evidence>
<reference evidence="3" key="1">
    <citation type="submission" date="2018-02" db="EMBL/GenBank/DDBJ databases">
        <title>Glaesserella australis sp. nov., isolated from the lungs of pigs.</title>
        <authorList>
            <person name="Turni C."/>
            <person name="Christensen H."/>
        </authorList>
    </citation>
    <scope>NUCLEOTIDE SEQUENCE [LARGE SCALE GENOMIC DNA]</scope>
    <source>
        <strain evidence="3">HS4635</strain>
    </source>
</reference>
<evidence type="ECO:0000313" key="2">
    <source>
        <dbReference type="EMBL" id="RAL19938.1"/>
    </source>
</evidence>
<name>A0A328BZZ5_9PAST</name>
<dbReference type="RefSeq" id="WP_111748979.1">
    <property type="nucleotide sequence ID" value="NZ_PTPX01000001.1"/>
</dbReference>
<proteinExistence type="predicted"/>
<dbReference type="NCBIfam" id="NF033573">
    <property type="entry name" value="transpos_IS200"/>
    <property type="match status" value="1"/>
</dbReference>
<dbReference type="GO" id="GO:0004803">
    <property type="term" value="F:transposase activity"/>
    <property type="evidence" value="ECO:0007669"/>
    <property type="project" value="InterPro"/>
</dbReference>
<dbReference type="Gene3D" id="3.30.70.1290">
    <property type="entry name" value="Transposase IS200-like"/>
    <property type="match status" value="1"/>
</dbReference>
<dbReference type="SMART" id="SM01321">
    <property type="entry name" value="Y1_Tnp"/>
    <property type="match status" value="1"/>
</dbReference>
<dbReference type="OrthoDB" id="9797997at2"/>
<dbReference type="Proteomes" id="UP000248689">
    <property type="component" value="Unassembled WGS sequence"/>
</dbReference>
<accession>A0A328BZZ5</accession>
<dbReference type="InterPro" id="IPR002686">
    <property type="entry name" value="Transposase_17"/>
</dbReference>
<dbReference type="GO" id="GO:0006313">
    <property type="term" value="P:DNA transposition"/>
    <property type="evidence" value="ECO:0007669"/>
    <property type="project" value="InterPro"/>
</dbReference>
<protein>
    <submittedName>
        <fullName evidence="2">Transposase</fullName>
    </submittedName>
</protein>